<reference evidence="7" key="1">
    <citation type="journal article" date="2019" name="Int. J. Syst. Evol. Microbiol.">
        <title>The Global Catalogue of Microorganisms (GCM) 10K type strain sequencing project: providing services to taxonomists for standard genome sequencing and annotation.</title>
        <authorList>
            <consortium name="The Broad Institute Genomics Platform"/>
            <consortium name="The Broad Institute Genome Sequencing Center for Infectious Disease"/>
            <person name="Wu L."/>
            <person name="Ma J."/>
        </authorList>
    </citation>
    <scope>NUCLEOTIDE SEQUENCE [LARGE SCALE GENOMIC DNA]</scope>
    <source>
        <strain evidence="7">JCM 18459</strain>
    </source>
</reference>
<dbReference type="InterPro" id="IPR036505">
    <property type="entry name" value="Amidase/PGRP_sf"/>
</dbReference>
<feature type="compositionally biased region" description="Low complexity" evidence="2">
    <location>
        <begin position="165"/>
        <end position="183"/>
    </location>
</feature>
<dbReference type="PANTHER" id="PTHR11022">
    <property type="entry name" value="PEPTIDOGLYCAN RECOGNITION PROTEIN"/>
    <property type="match status" value="1"/>
</dbReference>
<evidence type="ECO:0000256" key="3">
    <source>
        <dbReference type="SAM" id="SignalP"/>
    </source>
</evidence>
<organism evidence="6 7">
    <name type="scientific">Nocardioides marinquilinus</name>
    <dbReference type="NCBI Taxonomy" id="1210400"/>
    <lineage>
        <taxon>Bacteria</taxon>
        <taxon>Bacillati</taxon>
        <taxon>Actinomycetota</taxon>
        <taxon>Actinomycetes</taxon>
        <taxon>Propionibacteriales</taxon>
        <taxon>Nocardioidaceae</taxon>
        <taxon>Nocardioides</taxon>
    </lineage>
</organism>
<protein>
    <submittedName>
        <fullName evidence="6">N-acetylmuramoyl-L-alanine amidase</fullName>
    </submittedName>
</protein>
<dbReference type="InterPro" id="IPR015510">
    <property type="entry name" value="PGRP"/>
</dbReference>
<feature type="region of interest" description="Disordered" evidence="2">
    <location>
        <begin position="165"/>
        <end position="189"/>
    </location>
</feature>
<feature type="domain" description="N-acetylmuramoyl-L-alanine amidase" evidence="4">
    <location>
        <begin position="198"/>
        <end position="360"/>
    </location>
</feature>
<keyword evidence="7" id="KW-1185">Reference proteome</keyword>
<dbReference type="SMART" id="SM00701">
    <property type="entry name" value="PGRP"/>
    <property type="match status" value="1"/>
</dbReference>
<keyword evidence="3" id="KW-0732">Signal</keyword>
<dbReference type="RefSeq" id="WP_345462480.1">
    <property type="nucleotide sequence ID" value="NZ_BAABKG010000005.1"/>
</dbReference>
<dbReference type="InterPro" id="IPR002502">
    <property type="entry name" value="Amidase_domain"/>
</dbReference>
<evidence type="ECO:0000259" key="5">
    <source>
        <dbReference type="SMART" id="SM00701"/>
    </source>
</evidence>
<accession>A0ABP9Q5X1</accession>
<dbReference type="PROSITE" id="PS51318">
    <property type="entry name" value="TAT"/>
    <property type="match status" value="1"/>
</dbReference>
<dbReference type="InterPro" id="IPR006619">
    <property type="entry name" value="PGRP_domain_met/bac"/>
</dbReference>
<gene>
    <name evidence="6" type="ORF">GCM10023340_38230</name>
</gene>
<dbReference type="InterPro" id="IPR006311">
    <property type="entry name" value="TAT_signal"/>
</dbReference>
<dbReference type="PANTHER" id="PTHR11022:SF41">
    <property type="entry name" value="PEPTIDOGLYCAN-RECOGNITION PROTEIN LC-RELATED"/>
    <property type="match status" value="1"/>
</dbReference>
<dbReference type="CDD" id="cd06583">
    <property type="entry name" value="PGRP"/>
    <property type="match status" value="1"/>
</dbReference>
<dbReference type="Pfam" id="PF01510">
    <property type="entry name" value="Amidase_2"/>
    <property type="match status" value="1"/>
</dbReference>
<evidence type="ECO:0000313" key="7">
    <source>
        <dbReference type="Proteomes" id="UP001500221"/>
    </source>
</evidence>
<dbReference type="Proteomes" id="UP001500221">
    <property type="component" value="Unassembled WGS sequence"/>
</dbReference>
<evidence type="ECO:0000256" key="2">
    <source>
        <dbReference type="SAM" id="MobiDB-lite"/>
    </source>
</evidence>
<dbReference type="SUPFAM" id="SSF55846">
    <property type="entry name" value="N-acetylmuramoyl-L-alanine amidase-like"/>
    <property type="match status" value="1"/>
</dbReference>
<feature type="signal peptide" evidence="3">
    <location>
        <begin position="1"/>
        <end position="30"/>
    </location>
</feature>
<feature type="domain" description="Peptidoglycan recognition protein family" evidence="5">
    <location>
        <begin position="185"/>
        <end position="333"/>
    </location>
</feature>
<evidence type="ECO:0000256" key="1">
    <source>
        <dbReference type="ARBA" id="ARBA00007553"/>
    </source>
</evidence>
<proteinExistence type="inferred from homology"/>
<dbReference type="Gene3D" id="3.40.80.10">
    <property type="entry name" value="Peptidoglycan recognition protein-like"/>
    <property type="match status" value="1"/>
</dbReference>
<sequence>MRVTRVGLVAAALVTTAAGVAVPAAPTALAAPTDQAAPAERTARLAAAGEGLRSGRTPVADGDVVATPGSDAVLLAVTWRGRLDGLRLRTRDAAGDWTPWREPGLLADGPDAAGSDLVGAARVDPVRGSDLLPVADAAAVQVDVLGPTPRDLTLVVLAPEQTAADRATTAARPTTARRGPASRKPAMRTRADWGANPRWRSGAPRYNRTIRQVHVHHTVNGNDYTRAEVPGLLRAIYRYHTQSLGWSDIGYNFVVDRFGRTWVGRAGGAWQAVQGAHTLGFNSTSTGVAVLGTFEERAPRRDVLKALARLAAWKLYRHQLSPRGRVRVRSEGSDLYAAGRVVRLPAVDGHRDTSRTACPGEKLYAHLDDVRRRATARVARWKAAR</sequence>
<feature type="chain" id="PRO_5046969888" evidence="3">
    <location>
        <begin position="31"/>
        <end position="385"/>
    </location>
</feature>
<comment type="caution">
    <text evidence="6">The sequence shown here is derived from an EMBL/GenBank/DDBJ whole genome shotgun (WGS) entry which is preliminary data.</text>
</comment>
<evidence type="ECO:0000313" key="6">
    <source>
        <dbReference type="EMBL" id="GAA5154532.1"/>
    </source>
</evidence>
<dbReference type="EMBL" id="BAABKG010000005">
    <property type="protein sequence ID" value="GAA5154532.1"/>
    <property type="molecule type" value="Genomic_DNA"/>
</dbReference>
<evidence type="ECO:0000259" key="4">
    <source>
        <dbReference type="SMART" id="SM00644"/>
    </source>
</evidence>
<dbReference type="SMART" id="SM00644">
    <property type="entry name" value="Ami_2"/>
    <property type="match status" value="1"/>
</dbReference>
<comment type="similarity">
    <text evidence="1">Belongs to the N-acetylmuramoyl-L-alanine amidase 2 family.</text>
</comment>
<name>A0ABP9Q5X1_9ACTN</name>